<name>A0A6A7ANY7_9PLEO</name>
<protein>
    <submittedName>
        <fullName evidence="2">Uncharacterized protein</fullName>
    </submittedName>
</protein>
<dbReference type="Proteomes" id="UP000799423">
    <property type="component" value="Unassembled WGS sequence"/>
</dbReference>
<evidence type="ECO:0000256" key="1">
    <source>
        <dbReference type="SAM" id="MobiDB-lite"/>
    </source>
</evidence>
<feature type="compositionally biased region" description="Low complexity" evidence="1">
    <location>
        <begin position="81"/>
        <end position="97"/>
    </location>
</feature>
<keyword evidence="3" id="KW-1185">Reference proteome</keyword>
<sequence>MSTQELTPGSMEEAEFMASLTPDRTPEQNDKIRKYRLSRTGSVTQPIRIGGPKHVAMLDSMEDSFVAGPLGFPSRRPSHLTSSKPSPTQQTPAPTQPVARVPELTPRPADWKTKARKVIDKKQWNLDREMSRLTWKQKVSNDQRLLLLQDNGYDISKLLLKGTTADDIITVVLDCVEARKGDRLAATVAGSSTLPTVETTASTKDCNDIPAPHTHCIVQGLFLDCRTYRESTVFI</sequence>
<feature type="region of interest" description="Disordered" evidence="1">
    <location>
        <begin position="68"/>
        <end position="109"/>
    </location>
</feature>
<proteinExistence type="predicted"/>
<accession>A0A6A7ANY7</accession>
<dbReference type="OrthoDB" id="3795771at2759"/>
<gene>
    <name evidence="2" type="ORF">T440DRAFT_511985</name>
</gene>
<evidence type="ECO:0000313" key="2">
    <source>
        <dbReference type="EMBL" id="KAF2844783.1"/>
    </source>
</evidence>
<feature type="region of interest" description="Disordered" evidence="1">
    <location>
        <begin position="1"/>
        <end position="48"/>
    </location>
</feature>
<dbReference type="EMBL" id="MU006363">
    <property type="protein sequence ID" value="KAF2844783.1"/>
    <property type="molecule type" value="Genomic_DNA"/>
</dbReference>
<dbReference type="AlphaFoldDB" id="A0A6A7ANY7"/>
<organism evidence="2 3">
    <name type="scientific">Plenodomus tracheiphilus IPT5</name>
    <dbReference type="NCBI Taxonomy" id="1408161"/>
    <lineage>
        <taxon>Eukaryota</taxon>
        <taxon>Fungi</taxon>
        <taxon>Dikarya</taxon>
        <taxon>Ascomycota</taxon>
        <taxon>Pezizomycotina</taxon>
        <taxon>Dothideomycetes</taxon>
        <taxon>Pleosporomycetidae</taxon>
        <taxon>Pleosporales</taxon>
        <taxon>Pleosporineae</taxon>
        <taxon>Leptosphaeriaceae</taxon>
        <taxon>Plenodomus</taxon>
    </lineage>
</organism>
<reference evidence="2" key="1">
    <citation type="submission" date="2020-01" db="EMBL/GenBank/DDBJ databases">
        <authorList>
            <consortium name="DOE Joint Genome Institute"/>
            <person name="Haridas S."/>
            <person name="Albert R."/>
            <person name="Binder M."/>
            <person name="Bloem J."/>
            <person name="Labutti K."/>
            <person name="Salamov A."/>
            <person name="Andreopoulos B."/>
            <person name="Baker S.E."/>
            <person name="Barry K."/>
            <person name="Bills G."/>
            <person name="Bluhm B.H."/>
            <person name="Cannon C."/>
            <person name="Castanera R."/>
            <person name="Culley D.E."/>
            <person name="Daum C."/>
            <person name="Ezra D."/>
            <person name="Gonzalez J.B."/>
            <person name="Henrissat B."/>
            <person name="Kuo A."/>
            <person name="Liang C."/>
            <person name="Lipzen A."/>
            <person name="Lutzoni F."/>
            <person name="Magnuson J."/>
            <person name="Mondo S."/>
            <person name="Nolan M."/>
            <person name="Ohm R."/>
            <person name="Pangilinan J."/>
            <person name="Park H.-J."/>
            <person name="Ramirez L."/>
            <person name="Alfaro M."/>
            <person name="Sun H."/>
            <person name="Tritt A."/>
            <person name="Yoshinaga Y."/>
            <person name="Zwiers L.-H."/>
            <person name="Turgeon B.G."/>
            <person name="Goodwin S.B."/>
            <person name="Spatafora J.W."/>
            <person name="Crous P.W."/>
            <person name="Grigoriev I.V."/>
        </authorList>
    </citation>
    <scope>NUCLEOTIDE SEQUENCE</scope>
    <source>
        <strain evidence="2">IPT5</strain>
    </source>
</reference>
<evidence type="ECO:0000313" key="3">
    <source>
        <dbReference type="Proteomes" id="UP000799423"/>
    </source>
</evidence>